<dbReference type="RefSeq" id="WP_367920077.1">
    <property type="nucleotide sequence ID" value="NZ_BAABAC010000025.1"/>
</dbReference>
<dbReference type="Gene3D" id="3.40.50.300">
    <property type="entry name" value="P-loop containing nucleotide triphosphate hydrolases"/>
    <property type="match status" value="1"/>
</dbReference>
<evidence type="ECO:0008006" key="3">
    <source>
        <dbReference type="Google" id="ProtNLM"/>
    </source>
</evidence>
<evidence type="ECO:0000313" key="1">
    <source>
        <dbReference type="EMBL" id="MFD1246534.1"/>
    </source>
</evidence>
<accession>A0ABW3VUZ9</accession>
<name>A0ABW3VUZ9_9ACTN</name>
<protein>
    <recommendedName>
        <fullName evidence="3">Adenylate kinase</fullName>
    </recommendedName>
</protein>
<gene>
    <name evidence="1" type="ORF">ACFQ3F_01915</name>
</gene>
<reference evidence="2" key="1">
    <citation type="journal article" date="2019" name="Int. J. Syst. Evol. Microbiol.">
        <title>The Global Catalogue of Microorganisms (GCM) 10K type strain sequencing project: providing services to taxonomists for standard genome sequencing and annotation.</title>
        <authorList>
            <consortium name="The Broad Institute Genomics Platform"/>
            <consortium name="The Broad Institute Genome Sequencing Center for Infectious Disease"/>
            <person name="Wu L."/>
            <person name="Ma J."/>
        </authorList>
    </citation>
    <scope>NUCLEOTIDE SEQUENCE [LARGE SCALE GENOMIC DNA]</scope>
    <source>
        <strain evidence="2">CCUG 52478</strain>
    </source>
</reference>
<dbReference type="PANTHER" id="PTHR37816:SF1">
    <property type="entry name" value="TOXIN"/>
    <property type="match status" value="1"/>
</dbReference>
<dbReference type="EMBL" id="JBHTLX010000004">
    <property type="protein sequence ID" value="MFD1246534.1"/>
    <property type="molecule type" value="Genomic_DNA"/>
</dbReference>
<dbReference type="CDD" id="cd00267">
    <property type="entry name" value="ABC_ATPase"/>
    <property type="match status" value="1"/>
</dbReference>
<dbReference type="InterPro" id="IPR027417">
    <property type="entry name" value="P-loop_NTPase"/>
</dbReference>
<organism evidence="1 2">
    <name type="scientific">Nocardioides ginsengisoli</name>
    <dbReference type="NCBI Taxonomy" id="363868"/>
    <lineage>
        <taxon>Bacteria</taxon>
        <taxon>Bacillati</taxon>
        <taxon>Actinomycetota</taxon>
        <taxon>Actinomycetes</taxon>
        <taxon>Propionibacteriales</taxon>
        <taxon>Nocardioidaceae</taxon>
        <taxon>Nocardioides</taxon>
    </lineage>
</organism>
<keyword evidence="2" id="KW-1185">Reference proteome</keyword>
<dbReference type="InterPro" id="IPR052922">
    <property type="entry name" value="Cytidylate_Kinase-2"/>
</dbReference>
<evidence type="ECO:0000313" key="2">
    <source>
        <dbReference type="Proteomes" id="UP001597229"/>
    </source>
</evidence>
<dbReference type="PANTHER" id="PTHR37816">
    <property type="entry name" value="YALI0E33011P"/>
    <property type="match status" value="1"/>
</dbReference>
<dbReference type="Proteomes" id="UP001597229">
    <property type="component" value="Unassembled WGS sequence"/>
</dbReference>
<comment type="caution">
    <text evidence="1">The sequence shown here is derived from an EMBL/GenBank/DDBJ whole genome shotgun (WGS) entry which is preliminary data.</text>
</comment>
<dbReference type="SUPFAM" id="SSF52540">
    <property type="entry name" value="P-loop containing nucleoside triphosphate hydrolases"/>
    <property type="match status" value="1"/>
</dbReference>
<sequence length="180" mass="20227">MRISVVGSSGSGKTTLARRLADVLGVESVELDSIHWGPDWTPRDPDEIRARVVAATAGDSWVVDGNYQSILGTLVLERADVVAWLNPPRWRAMSRSVRRTALRAATGEELWSGNRESWRGLMFWRGESSVVWWAWTSYPGTTERYEQRMAQAGGTGARWHRLRTRRDVERFVAAVSAARG</sequence>
<proteinExistence type="predicted"/>